<comment type="caution">
    <text evidence="2">The sequence shown here is derived from an EMBL/GenBank/DDBJ whole genome shotgun (WGS) entry which is preliminary data.</text>
</comment>
<dbReference type="EMBL" id="VXIT01000005">
    <property type="protein sequence ID" value="KAA6412889.1"/>
    <property type="molecule type" value="Genomic_DNA"/>
</dbReference>
<sequence>MTASNIPVASSEVDAATAYTPPSVNQSNTTSSPPSNTVVPLPEMIVQIQAYQGARLADFQNLQTQLHGISQWLIQHPHYNDDHHRVEITIDPANPLLRYLLDGQPTKMTILEYKAVLLRVLNCIRKGHAWWEEKKMEVQQRAKGPGQPRKKVRMGL</sequence>
<evidence type="ECO:0000313" key="2">
    <source>
        <dbReference type="EMBL" id="KAA6412889.1"/>
    </source>
</evidence>
<dbReference type="AlphaFoldDB" id="A0A5M8PV23"/>
<evidence type="ECO:0000256" key="1">
    <source>
        <dbReference type="SAM" id="MobiDB-lite"/>
    </source>
</evidence>
<evidence type="ECO:0000313" key="3">
    <source>
        <dbReference type="Proteomes" id="UP000324767"/>
    </source>
</evidence>
<reference evidence="2 3" key="1">
    <citation type="submission" date="2019-09" db="EMBL/GenBank/DDBJ databases">
        <title>The hologenome of the rock-dwelling lichen Lasallia pustulata.</title>
        <authorList>
            <person name="Greshake Tzovaras B."/>
            <person name="Segers F."/>
            <person name="Bicker A."/>
            <person name="Dal Grande F."/>
            <person name="Otte J."/>
            <person name="Hankeln T."/>
            <person name="Schmitt I."/>
            <person name="Ebersberger I."/>
        </authorList>
    </citation>
    <scope>NUCLEOTIDE SEQUENCE [LARGE SCALE GENOMIC DNA]</scope>
    <source>
        <strain evidence="2">A1-1</strain>
    </source>
</reference>
<organism evidence="2 3">
    <name type="scientific">Lasallia pustulata</name>
    <dbReference type="NCBI Taxonomy" id="136370"/>
    <lineage>
        <taxon>Eukaryota</taxon>
        <taxon>Fungi</taxon>
        <taxon>Dikarya</taxon>
        <taxon>Ascomycota</taxon>
        <taxon>Pezizomycotina</taxon>
        <taxon>Lecanoromycetes</taxon>
        <taxon>OSLEUM clade</taxon>
        <taxon>Umbilicariomycetidae</taxon>
        <taxon>Umbilicariales</taxon>
        <taxon>Umbilicariaceae</taxon>
        <taxon>Lasallia</taxon>
    </lineage>
</organism>
<feature type="compositionally biased region" description="Low complexity" evidence="1">
    <location>
        <begin position="20"/>
        <end position="38"/>
    </location>
</feature>
<protein>
    <submittedName>
        <fullName evidence="2">Uncharacterized protein</fullName>
    </submittedName>
</protein>
<accession>A0A5M8PV23</accession>
<dbReference type="Proteomes" id="UP000324767">
    <property type="component" value="Unassembled WGS sequence"/>
</dbReference>
<gene>
    <name evidence="2" type="ORF">FRX48_03882</name>
</gene>
<feature type="region of interest" description="Disordered" evidence="1">
    <location>
        <begin position="19"/>
        <end position="38"/>
    </location>
</feature>
<name>A0A5M8PV23_9LECA</name>
<proteinExistence type="predicted"/>